<dbReference type="eggNOG" id="COG0526">
    <property type="taxonomic scope" value="Bacteria"/>
</dbReference>
<organism evidence="3 4">
    <name type="scientific">Bacteroides graminisolvens DSM 19988 = JCM 15093</name>
    <dbReference type="NCBI Taxonomy" id="1121097"/>
    <lineage>
        <taxon>Bacteria</taxon>
        <taxon>Pseudomonadati</taxon>
        <taxon>Bacteroidota</taxon>
        <taxon>Bacteroidia</taxon>
        <taxon>Bacteroidales</taxon>
        <taxon>Bacteroidaceae</taxon>
        <taxon>Bacteroides</taxon>
    </lineage>
</organism>
<reference evidence="3 4" key="1">
    <citation type="journal article" date="2015" name="Microbes Environ.">
        <title>Distribution and evolution of nitrogen fixation genes in the phylum bacteroidetes.</title>
        <authorList>
            <person name="Inoue J."/>
            <person name="Oshima K."/>
            <person name="Suda W."/>
            <person name="Sakamoto M."/>
            <person name="Iino T."/>
            <person name="Noda S."/>
            <person name="Hongoh Y."/>
            <person name="Hattori M."/>
            <person name="Ohkuma M."/>
        </authorList>
    </citation>
    <scope>NUCLEOTIDE SEQUENCE [LARGE SCALE GENOMIC DNA]</scope>
    <source>
        <strain evidence="3 4">JCM 15093</strain>
    </source>
</reference>
<keyword evidence="4" id="KW-1185">Reference proteome</keyword>
<name>A0A069D1E6_9BACE</name>
<dbReference type="RefSeq" id="WP_024996220.1">
    <property type="nucleotide sequence ID" value="NZ_ATZI01000001.1"/>
</dbReference>
<keyword evidence="1" id="KW-0732">Signal</keyword>
<evidence type="ECO:0000313" key="4">
    <source>
        <dbReference type="Proteomes" id="UP000027601"/>
    </source>
</evidence>
<dbReference type="InterPro" id="IPR036249">
    <property type="entry name" value="Thioredoxin-like_sf"/>
</dbReference>
<dbReference type="Gene3D" id="3.40.30.10">
    <property type="entry name" value="Glutaredoxin"/>
    <property type="match status" value="1"/>
</dbReference>
<dbReference type="Proteomes" id="UP000027601">
    <property type="component" value="Unassembled WGS sequence"/>
</dbReference>
<accession>A0A069D1E6</accession>
<dbReference type="SUPFAM" id="SSF52833">
    <property type="entry name" value="Thioredoxin-like"/>
    <property type="match status" value="1"/>
</dbReference>
<dbReference type="PROSITE" id="PS51352">
    <property type="entry name" value="THIOREDOXIN_2"/>
    <property type="match status" value="1"/>
</dbReference>
<dbReference type="EMBL" id="BAJS01000006">
    <property type="protein sequence ID" value="GAK36267.1"/>
    <property type="molecule type" value="Genomic_DNA"/>
</dbReference>
<dbReference type="AlphaFoldDB" id="A0A069D1E6"/>
<dbReference type="Pfam" id="PF13899">
    <property type="entry name" value="Thioredoxin_7"/>
    <property type="match status" value="1"/>
</dbReference>
<dbReference type="STRING" id="1121097.GCA_000428125_00835"/>
<dbReference type="GO" id="GO:0016853">
    <property type="term" value="F:isomerase activity"/>
    <property type="evidence" value="ECO:0007669"/>
    <property type="project" value="UniProtKB-KW"/>
</dbReference>
<feature type="domain" description="Thioredoxin" evidence="2">
    <location>
        <begin position="9"/>
        <end position="144"/>
    </location>
</feature>
<comment type="caution">
    <text evidence="3">The sequence shown here is derived from an EMBL/GenBank/DDBJ whole genome shotgun (WGS) entry which is preliminary data.</text>
</comment>
<sequence>MTKRNLFLLGVLILAQLVYAGNWDDTKAQAKQENKLILLKFAGSDWCGPCIQLQKVIFDDPVFEQFAHDKLVLFKADFPRLKKNQLPKEQQAINDQLAETYNPEGEFPCMVLIDAQGNTLRKWHGYDKKHTVQDYMVDVNAFINK</sequence>
<protein>
    <submittedName>
        <fullName evidence="3">Thioredoxin disulfide isomerase</fullName>
    </submittedName>
</protein>
<dbReference type="OrthoDB" id="981626at2"/>
<dbReference type="InterPro" id="IPR013766">
    <property type="entry name" value="Thioredoxin_domain"/>
</dbReference>
<evidence type="ECO:0000256" key="1">
    <source>
        <dbReference type="SAM" id="SignalP"/>
    </source>
</evidence>
<keyword evidence="3" id="KW-0413">Isomerase</keyword>
<proteinExistence type="predicted"/>
<feature type="signal peptide" evidence="1">
    <location>
        <begin position="1"/>
        <end position="20"/>
    </location>
</feature>
<feature type="chain" id="PRO_5001659848" evidence="1">
    <location>
        <begin position="21"/>
        <end position="145"/>
    </location>
</feature>
<gene>
    <name evidence="3" type="ORF">JCM15093_1423</name>
</gene>
<evidence type="ECO:0000313" key="3">
    <source>
        <dbReference type="EMBL" id="GAK36267.1"/>
    </source>
</evidence>
<evidence type="ECO:0000259" key="2">
    <source>
        <dbReference type="PROSITE" id="PS51352"/>
    </source>
</evidence>